<evidence type="ECO:0000256" key="3">
    <source>
        <dbReference type="ARBA" id="ARBA00022989"/>
    </source>
</evidence>
<feature type="transmembrane region" description="Helical" evidence="6">
    <location>
        <begin position="216"/>
        <end position="239"/>
    </location>
</feature>
<accession>I0IRG1</accession>
<keyword evidence="4 6" id="KW-0472">Membrane</keyword>
<dbReference type="STRING" id="1162668.LFE_2187"/>
<evidence type="ECO:0000259" key="7">
    <source>
        <dbReference type="Pfam" id="PF00361"/>
    </source>
</evidence>
<name>I0IRG1_LEPFC</name>
<keyword evidence="2 5" id="KW-0812">Transmembrane</keyword>
<dbReference type="InterPro" id="IPR003945">
    <property type="entry name" value="NU5C-like"/>
</dbReference>
<keyword evidence="3 6" id="KW-1133">Transmembrane helix</keyword>
<evidence type="ECO:0000256" key="1">
    <source>
        <dbReference type="ARBA" id="ARBA00004127"/>
    </source>
</evidence>
<dbReference type="GO" id="GO:0015990">
    <property type="term" value="P:electron transport coupled proton transport"/>
    <property type="evidence" value="ECO:0007669"/>
    <property type="project" value="TreeGrafter"/>
</dbReference>
<feature type="transmembrane region" description="Helical" evidence="6">
    <location>
        <begin position="143"/>
        <end position="163"/>
    </location>
</feature>
<dbReference type="GO" id="GO:0012505">
    <property type="term" value="C:endomembrane system"/>
    <property type="evidence" value="ECO:0007669"/>
    <property type="project" value="UniProtKB-SubCell"/>
</dbReference>
<comment type="subcellular location">
    <subcellularLocation>
        <location evidence="1">Endomembrane system</location>
        <topology evidence="1">Multi-pass membrane protein</topology>
    </subcellularLocation>
    <subcellularLocation>
        <location evidence="5">Membrane</location>
        <topology evidence="5">Multi-pass membrane protein</topology>
    </subcellularLocation>
</comment>
<feature type="transmembrane region" description="Helical" evidence="6">
    <location>
        <begin position="20"/>
        <end position="40"/>
    </location>
</feature>
<reference evidence="8 9" key="1">
    <citation type="journal article" date="2012" name="J. Bacteriol.">
        <title>Complete Genome Sequence of Leptospirillum ferrooxidans Strain C2-3, Isolated from a Fresh Volcanic Ash Deposit on the Island of Miyake, Japan.</title>
        <authorList>
            <person name="Fujimura R."/>
            <person name="Sato Y."/>
            <person name="Nishizawa T."/>
            <person name="Oshima K."/>
            <person name="Kim S.-W."/>
            <person name="Hattori M."/>
            <person name="Kamijo T."/>
            <person name="Ohta H."/>
        </authorList>
    </citation>
    <scope>NUCLEOTIDE SEQUENCE [LARGE SCALE GENOMIC DNA]</scope>
    <source>
        <strain evidence="8 9">C2-3</strain>
    </source>
</reference>
<organism evidence="8 9">
    <name type="scientific">Leptospirillum ferrooxidans (strain C2-3)</name>
    <dbReference type="NCBI Taxonomy" id="1162668"/>
    <lineage>
        <taxon>Bacteria</taxon>
        <taxon>Pseudomonadati</taxon>
        <taxon>Nitrospirota</taxon>
        <taxon>Nitrospiria</taxon>
        <taxon>Nitrospirales</taxon>
        <taxon>Nitrospiraceae</taxon>
        <taxon>Leptospirillum</taxon>
    </lineage>
</organism>
<dbReference type="HOGENOM" id="CLU_920698_0_0_0"/>
<proteinExistence type="predicted"/>
<dbReference type="PANTHER" id="PTHR42829:SF1">
    <property type="entry name" value="INORGANIC CARBON TRANSPORTER SUBUNIT DABB-RELATED"/>
    <property type="match status" value="1"/>
</dbReference>
<keyword evidence="9" id="KW-1185">Reference proteome</keyword>
<dbReference type="GO" id="GO:0008137">
    <property type="term" value="F:NADH dehydrogenase (ubiquinone) activity"/>
    <property type="evidence" value="ECO:0007669"/>
    <property type="project" value="InterPro"/>
</dbReference>
<dbReference type="KEGG" id="lfc:LFE_2187"/>
<dbReference type="GO" id="GO:0016020">
    <property type="term" value="C:membrane"/>
    <property type="evidence" value="ECO:0007669"/>
    <property type="project" value="UniProtKB-SubCell"/>
</dbReference>
<dbReference type="GO" id="GO:0003954">
    <property type="term" value="F:NADH dehydrogenase activity"/>
    <property type="evidence" value="ECO:0007669"/>
    <property type="project" value="TreeGrafter"/>
</dbReference>
<evidence type="ECO:0000256" key="4">
    <source>
        <dbReference type="ARBA" id="ARBA00023136"/>
    </source>
</evidence>
<dbReference type="InterPro" id="IPR001750">
    <property type="entry name" value="ND/Mrp_TM"/>
</dbReference>
<feature type="domain" description="NADH:quinone oxidoreductase/Mrp antiporter transmembrane" evidence="7">
    <location>
        <begin position="1"/>
        <end position="95"/>
    </location>
</feature>
<feature type="transmembrane region" description="Helical" evidence="6">
    <location>
        <begin position="113"/>
        <end position="131"/>
    </location>
</feature>
<dbReference type="GO" id="GO:0042773">
    <property type="term" value="P:ATP synthesis coupled electron transport"/>
    <property type="evidence" value="ECO:0007669"/>
    <property type="project" value="InterPro"/>
</dbReference>
<evidence type="ECO:0000313" key="8">
    <source>
        <dbReference type="EMBL" id="BAM07860.1"/>
    </source>
</evidence>
<dbReference type="PATRIC" id="fig|1162668.3.peg.2588"/>
<dbReference type="eggNOG" id="COG1009">
    <property type="taxonomic scope" value="Bacteria"/>
</dbReference>
<evidence type="ECO:0000256" key="5">
    <source>
        <dbReference type="RuleBase" id="RU000320"/>
    </source>
</evidence>
<dbReference type="PANTHER" id="PTHR42829">
    <property type="entry name" value="NADH-UBIQUINONE OXIDOREDUCTASE CHAIN 5"/>
    <property type="match status" value="1"/>
</dbReference>
<feature type="transmembrane region" description="Helical" evidence="6">
    <location>
        <begin position="175"/>
        <end position="196"/>
    </location>
</feature>
<dbReference type="Proteomes" id="UP000007382">
    <property type="component" value="Chromosome"/>
</dbReference>
<feature type="transmembrane region" description="Helical" evidence="6">
    <location>
        <begin position="52"/>
        <end position="69"/>
    </location>
</feature>
<dbReference type="Pfam" id="PF00361">
    <property type="entry name" value="Proton_antipo_M"/>
    <property type="match status" value="1"/>
</dbReference>
<reference evidence="9" key="2">
    <citation type="submission" date="2012-03" db="EMBL/GenBank/DDBJ databases">
        <title>The complete genome sequence of the pioneer microbe on fresh volcanic deposit, Leptospirillum ferrooxidans strain C2-3.</title>
        <authorList>
            <person name="Fujimura R."/>
            <person name="Sato Y."/>
            <person name="Nishizawa T."/>
            <person name="Nanba K."/>
            <person name="Oshima K."/>
            <person name="Hattori M."/>
            <person name="Kamijo T."/>
            <person name="Ohta H."/>
        </authorList>
    </citation>
    <scope>NUCLEOTIDE SEQUENCE [LARGE SCALE GENOMIC DNA]</scope>
    <source>
        <strain evidence="9">C2-3</strain>
    </source>
</reference>
<sequence>MLTRLAPLFNTTPIVLDGLFLVGATTAVAGSAMMLIQVRVKNTLVYSTIGQMGYMIAECGLGVFPAAIFHMIAHGIFKGTLFLGSGSIIHEIRVNEHEPKGVVRKLFGRHHKVGILLLGMIVIVPLGWLWYHMIRGGGFLPQNGAFILIMFGVATAIQTVLSLTRSRHLLTPKSLGIMAGALITLVGLYWGSIHLFDQMLEVVVGKPSPEEVDNRLRFLVPATFTTMAYILFLGGGLLMREGKSSPAVSPALLNKIHGLLGRDLGVSTFARRLITEPLMAIARTIRSLTIKPGDLSVRDREL</sequence>
<dbReference type="EMBL" id="AP012342">
    <property type="protein sequence ID" value="BAM07860.1"/>
    <property type="molecule type" value="Genomic_DNA"/>
</dbReference>
<evidence type="ECO:0000256" key="2">
    <source>
        <dbReference type="ARBA" id="ARBA00022692"/>
    </source>
</evidence>
<gene>
    <name evidence="8" type="ordered locus">LFE_2187</name>
</gene>
<evidence type="ECO:0000256" key="6">
    <source>
        <dbReference type="SAM" id="Phobius"/>
    </source>
</evidence>
<protein>
    <submittedName>
        <fullName evidence="8">Putative NADH dehydrogenase (Quinone)</fullName>
    </submittedName>
</protein>
<dbReference type="AlphaFoldDB" id="I0IRG1"/>
<evidence type="ECO:0000313" key="9">
    <source>
        <dbReference type="Proteomes" id="UP000007382"/>
    </source>
</evidence>